<feature type="domain" description="KOW" evidence="2">
    <location>
        <begin position="678"/>
        <end position="705"/>
    </location>
</feature>
<evidence type="ECO:0000259" key="2">
    <source>
        <dbReference type="SMART" id="SM00739"/>
    </source>
</evidence>
<protein>
    <recommendedName>
        <fullName evidence="2">KOW domain-containing protein</fullName>
    </recommendedName>
</protein>
<comment type="caution">
    <text evidence="3">The sequence shown here is derived from an EMBL/GenBank/DDBJ whole genome shotgun (WGS) entry which is preliminary data.</text>
</comment>
<accession>A0ABR2ZKV7</accession>
<feature type="compositionally biased region" description="Acidic residues" evidence="1">
    <location>
        <begin position="21"/>
        <end position="47"/>
    </location>
</feature>
<dbReference type="SMART" id="SM00739">
    <property type="entry name" value="KOW"/>
    <property type="match status" value="3"/>
</dbReference>
<feature type="domain" description="KOW" evidence="2">
    <location>
        <begin position="606"/>
        <end position="633"/>
    </location>
</feature>
<feature type="domain" description="KOW" evidence="2">
    <location>
        <begin position="767"/>
        <end position="794"/>
    </location>
</feature>
<feature type="region of interest" description="Disordered" evidence="1">
    <location>
        <begin position="405"/>
        <end position="427"/>
    </location>
</feature>
<feature type="compositionally biased region" description="Polar residues" evidence="1">
    <location>
        <begin position="85"/>
        <end position="95"/>
    </location>
</feature>
<reference evidence="3 4" key="1">
    <citation type="submission" date="2024-05" db="EMBL/GenBank/DDBJ databases">
        <title>A draft genome resource for the thread blight pathogen Marasmius tenuissimus strain MS-2.</title>
        <authorList>
            <person name="Yulfo-Soto G.E."/>
            <person name="Baruah I.K."/>
            <person name="Amoako-Attah I."/>
            <person name="Bukari Y."/>
            <person name="Meinhardt L.W."/>
            <person name="Bailey B.A."/>
            <person name="Cohen S.P."/>
        </authorList>
    </citation>
    <scope>NUCLEOTIDE SEQUENCE [LARGE SCALE GENOMIC DNA]</scope>
    <source>
        <strain evidence="3 4">MS-2</strain>
    </source>
</reference>
<dbReference type="PROSITE" id="PS01108">
    <property type="entry name" value="RIBOSOMAL_L24"/>
    <property type="match status" value="1"/>
</dbReference>
<evidence type="ECO:0000313" key="4">
    <source>
        <dbReference type="Proteomes" id="UP001437256"/>
    </source>
</evidence>
<gene>
    <name evidence="3" type="ORF">AAF712_011553</name>
</gene>
<feature type="region of interest" description="Disordered" evidence="1">
    <location>
        <begin position="82"/>
        <end position="199"/>
    </location>
</feature>
<feature type="region of interest" description="Disordered" evidence="1">
    <location>
        <begin position="21"/>
        <end position="49"/>
    </location>
</feature>
<dbReference type="InterPro" id="IPR005825">
    <property type="entry name" value="Ribosomal_uL24_CS"/>
</dbReference>
<sequence length="1149" mass="130971">MALGKRKRTGIDRFLDLTAFEDGDNDYDEGESEVEEHFEDSDDDVENDPALNHARLSFEAPEDRQSFVDALCDDLTARYVREPQLQPTAGSSGMRQLSKEPSRLQQTIDPSLLNQSSEFQPTAGQSRRTASPSLSPAPQSSIFLPLISEPPSLPSPPSFEPSSQPTFQQQRGTPLFLPSPTPEPAQKRQVNRVKEPQSDAQGFYSWASQHSPVYRSIPNQSSTSENAFEIPEVEKMGDWERIHTLRRNAEAANIPTIDRDHIREMKKHACSALSTRLRAHVQPLEWVTICSGMYRGDVGFALHIPADEKDDEEAREAEEILQNKLKYNHAKKQRHEQQKDIDQMEDEQRELVYKLRGEELGKGLQEVEHLSRKRNEFDVMLVPRLPLSKLEKSEQRKEHDIIHPFVNETDGSSPRRNPPRLFNPKEYDNVETDDVGYRYRGSFFAREGLLVATYRKKDLTLATSIPHKLEKAFRQANCPTYDIFPFPYPSSWSFDEGEDVIWTDAGSPTASNGAPRRGMNVTFKYMVIRARASDPPTAIVSMKVDAEQVLKPTAGPFAFPHPANETPQESWLRERREEEMRREQRRLQEVVSKGEHVAQVRHLLKTHKKDDWIIIMTGKDRGKYGRVLIRYENILTVLLPEEHALATCHVNTAKRMSPPLEKDSRLDIFGRKRDLIPAPWIDTEVRVTRGPYNGCVGRVEMVERVEGKFGRRLMVGLWVELVKRFVLVDHDHILTTHKAQRLRDAHPLSDLQIQVYGISRSMSTSREPWLGTHVRITKGHFKGQFGKVRGVNVIFQTDDLQRDRKVPGKTIAKRKGIQLRIELDTQMAVSTGLVTVDYLRVLDVKSRQFLNQAYPVKSGGFYDYRPGLEDLPVIAEKLDHLEVPSTPQWSREEMLRMRFDTTLDTHWDPYASTTCPAGTFGPDAVLWSPTSPPAIPTEPSVTPPDIEPLNPSEQVPAQMLQELCLEASRIANGEESIEETTTQHWILHPNLVGMKVQAAVAGEDKYVDIVRKDSRVLAVKSDSNHETIYNPISIQHAREPIKPSTEKNLMVVVGGDPEHIGKLVRRLSNFYLGSKSEENHWIIVNVIKRTSPTAEESLTPERLELDPKTMLARVYESRKRRTAADEYMKLTRKAILAGNRRVVPIRPLP</sequence>
<name>A0ABR2ZKV7_9AGAR</name>
<proteinExistence type="predicted"/>
<dbReference type="InterPro" id="IPR005824">
    <property type="entry name" value="KOW"/>
</dbReference>
<feature type="compositionally biased region" description="Polar residues" evidence="1">
    <location>
        <begin position="103"/>
        <end position="129"/>
    </location>
</feature>
<organism evidence="3 4">
    <name type="scientific">Marasmius tenuissimus</name>
    <dbReference type="NCBI Taxonomy" id="585030"/>
    <lineage>
        <taxon>Eukaryota</taxon>
        <taxon>Fungi</taxon>
        <taxon>Dikarya</taxon>
        <taxon>Basidiomycota</taxon>
        <taxon>Agaricomycotina</taxon>
        <taxon>Agaricomycetes</taxon>
        <taxon>Agaricomycetidae</taxon>
        <taxon>Agaricales</taxon>
        <taxon>Marasmiineae</taxon>
        <taxon>Marasmiaceae</taxon>
        <taxon>Marasmius</taxon>
    </lineage>
</organism>
<dbReference type="Proteomes" id="UP001437256">
    <property type="component" value="Unassembled WGS sequence"/>
</dbReference>
<dbReference type="EMBL" id="JBBXMP010000129">
    <property type="protein sequence ID" value="KAL0061636.1"/>
    <property type="molecule type" value="Genomic_DNA"/>
</dbReference>
<evidence type="ECO:0000256" key="1">
    <source>
        <dbReference type="SAM" id="MobiDB-lite"/>
    </source>
</evidence>
<evidence type="ECO:0000313" key="3">
    <source>
        <dbReference type="EMBL" id="KAL0061636.1"/>
    </source>
</evidence>
<feature type="compositionally biased region" description="Low complexity" evidence="1">
    <location>
        <begin position="130"/>
        <end position="150"/>
    </location>
</feature>
<keyword evidence="4" id="KW-1185">Reference proteome</keyword>